<comment type="caution">
    <text evidence="1">The sequence shown here is derived from an EMBL/GenBank/DDBJ whole genome shotgun (WGS) entry which is preliminary data.</text>
</comment>
<feature type="non-terminal residue" evidence="1">
    <location>
        <position position="1"/>
    </location>
</feature>
<reference evidence="1" key="1">
    <citation type="journal article" date="2014" name="Front. Microbiol.">
        <title>High frequency of phylogenetically diverse reductive dehalogenase-homologous genes in deep subseafloor sedimentary metagenomes.</title>
        <authorList>
            <person name="Kawai M."/>
            <person name="Futagami T."/>
            <person name="Toyoda A."/>
            <person name="Takaki Y."/>
            <person name="Nishi S."/>
            <person name="Hori S."/>
            <person name="Arai W."/>
            <person name="Tsubouchi T."/>
            <person name="Morono Y."/>
            <person name="Uchiyama I."/>
            <person name="Ito T."/>
            <person name="Fujiyama A."/>
            <person name="Inagaki F."/>
            <person name="Takami H."/>
        </authorList>
    </citation>
    <scope>NUCLEOTIDE SEQUENCE</scope>
    <source>
        <strain evidence="1">Expedition CK06-06</strain>
    </source>
</reference>
<name>X1MND9_9ZZZZ</name>
<protein>
    <submittedName>
        <fullName evidence="1">Uncharacterized protein</fullName>
    </submittedName>
</protein>
<proteinExistence type="predicted"/>
<dbReference type="AlphaFoldDB" id="X1MND9"/>
<dbReference type="EMBL" id="BARV01022357">
    <property type="protein sequence ID" value="GAI19531.1"/>
    <property type="molecule type" value="Genomic_DNA"/>
</dbReference>
<organism evidence="1">
    <name type="scientific">marine sediment metagenome</name>
    <dbReference type="NCBI Taxonomy" id="412755"/>
    <lineage>
        <taxon>unclassified sequences</taxon>
        <taxon>metagenomes</taxon>
        <taxon>ecological metagenomes</taxon>
    </lineage>
</organism>
<sequence>NITENYVTYVKEMSSKTAVYLEQTLPLIMNREQTLTTVATHADFILSNSADGIPVGMIDAEFGNLAKAFLLIIGRAVNTYDGQNNLDCTTATHNQWRYNLDGDVYWDLVNTAPREASKSDGQMRDTDWECMVQGVVHPFTLMAEIKYMTALNNRIGLRLRNARSRQNNLIVTVDVYLKVVWKL</sequence>
<gene>
    <name evidence="1" type="ORF">S06H3_36879</name>
</gene>
<evidence type="ECO:0000313" key="1">
    <source>
        <dbReference type="EMBL" id="GAI19531.1"/>
    </source>
</evidence>
<accession>X1MND9</accession>